<accession>A0A6A4XC41</accession>
<dbReference type="AlphaFoldDB" id="A0A6A4XC41"/>
<reference evidence="7 8" key="1">
    <citation type="submission" date="2019-07" db="EMBL/GenBank/DDBJ databases">
        <title>Draft genome assembly of a fouling barnacle, Amphibalanus amphitrite (Darwin, 1854): The first reference genome for Thecostraca.</title>
        <authorList>
            <person name="Kim W."/>
        </authorList>
    </citation>
    <scope>NUCLEOTIDE SEQUENCE [LARGE SCALE GENOMIC DNA]</scope>
    <source>
        <strain evidence="7">SNU_AA5</strain>
        <tissue evidence="7">Soma without cirri and trophi</tissue>
    </source>
</reference>
<dbReference type="EMBL" id="VIIS01000206">
    <property type="protein sequence ID" value="KAF0311912.1"/>
    <property type="molecule type" value="Genomic_DNA"/>
</dbReference>
<feature type="transmembrane region" description="Helical" evidence="5">
    <location>
        <begin position="271"/>
        <end position="289"/>
    </location>
</feature>
<keyword evidence="2 5" id="KW-0812">Transmembrane</keyword>
<feature type="transmembrane region" description="Helical" evidence="5">
    <location>
        <begin position="207"/>
        <end position="227"/>
    </location>
</feature>
<evidence type="ECO:0000313" key="7">
    <source>
        <dbReference type="EMBL" id="KAF0311912.1"/>
    </source>
</evidence>
<feature type="transmembrane region" description="Helical" evidence="5">
    <location>
        <begin position="93"/>
        <end position="112"/>
    </location>
</feature>
<comment type="caution">
    <text evidence="7">The sequence shown here is derived from an EMBL/GenBank/DDBJ whole genome shotgun (WGS) entry which is preliminary data.</text>
</comment>
<evidence type="ECO:0000313" key="8">
    <source>
        <dbReference type="Proteomes" id="UP000440578"/>
    </source>
</evidence>
<evidence type="ECO:0000256" key="2">
    <source>
        <dbReference type="ARBA" id="ARBA00022692"/>
    </source>
</evidence>
<evidence type="ECO:0000256" key="3">
    <source>
        <dbReference type="ARBA" id="ARBA00022989"/>
    </source>
</evidence>
<feature type="domain" description="EamA" evidence="6">
    <location>
        <begin position="241"/>
        <end position="371"/>
    </location>
</feature>
<evidence type="ECO:0000256" key="1">
    <source>
        <dbReference type="ARBA" id="ARBA00004141"/>
    </source>
</evidence>
<dbReference type="SUPFAM" id="SSF103481">
    <property type="entry name" value="Multidrug resistance efflux transporter EmrE"/>
    <property type="match status" value="2"/>
</dbReference>
<evidence type="ECO:0000256" key="5">
    <source>
        <dbReference type="SAM" id="Phobius"/>
    </source>
</evidence>
<dbReference type="GO" id="GO:0016020">
    <property type="term" value="C:membrane"/>
    <property type="evidence" value="ECO:0007669"/>
    <property type="project" value="UniProtKB-SubCell"/>
</dbReference>
<dbReference type="OrthoDB" id="306876at2759"/>
<dbReference type="InterPro" id="IPR000620">
    <property type="entry name" value="EamA_dom"/>
</dbReference>
<feature type="domain" description="EamA" evidence="6">
    <location>
        <begin position="93"/>
        <end position="223"/>
    </location>
</feature>
<dbReference type="Proteomes" id="UP000440578">
    <property type="component" value="Unassembled WGS sequence"/>
</dbReference>
<feature type="transmembrane region" description="Helical" evidence="5">
    <location>
        <begin position="155"/>
        <end position="172"/>
    </location>
</feature>
<dbReference type="PANTHER" id="PTHR22911:SF6">
    <property type="entry name" value="SOLUTE CARRIER FAMILY 35 MEMBER G1"/>
    <property type="match status" value="1"/>
</dbReference>
<feature type="transmembrane region" description="Helical" evidence="5">
    <location>
        <begin position="178"/>
        <end position="200"/>
    </location>
</feature>
<name>A0A6A4XC41_AMPAM</name>
<dbReference type="InterPro" id="IPR037185">
    <property type="entry name" value="EmrE-like"/>
</dbReference>
<organism evidence="7 8">
    <name type="scientific">Amphibalanus amphitrite</name>
    <name type="common">Striped barnacle</name>
    <name type="synonym">Balanus amphitrite</name>
    <dbReference type="NCBI Taxonomy" id="1232801"/>
    <lineage>
        <taxon>Eukaryota</taxon>
        <taxon>Metazoa</taxon>
        <taxon>Ecdysozoa</taxon>
        <taxon>Arthropoda</taxon>
        <taxon>Crustacea</taxon>
        <taxon>Multicrustacea</taxon>
        <taxon>Cirripedia</taxon>
        <taxon>Thoracica</taxon>
        <taxon>Thoracicalcarea</taxon>
        <taxon>Balanomorpha</taxon>
        <taxon>Balanoidea</taxon>
        <taxon>Balanidae</taxon>
        <taxon>Amphibalaninae</taxon>
        <taxon>Amphibalanus</taxon>
    </lineage>
</organism>
<feature type="transmembrane region" description="Helical" evidence="5">
    <location>
        <begin position="331"/>
        <end position="349"/>
    </location>
</feature>
<gene>
    <name evidence="7" type="primary">SLC35G1_0</name>
    <name evidence="7" type="ORF">FJT64_017310</name>
</gene>
<keyword evidence="4 5" id="KW-0472">Membrane</keyword>
<sequence>MTYGRCWPFVTPSYRCRPQKGVLSLDLSGDYDSDSAPLPSVTGTRSCRHSVSSCTDVASEKTPLLAPPRPETCGGSADPVSAAPSGGRCSSHLGLLLALFAAFCSSLVNALVKGLSSVDPAALSAFRFAILLVPAMAVAIRRGTSIFPRGRRRTMLVRSVLGTAGLVLKFYAMRLMPLADASVIVLSVPVFVAVFARLWLKEPFTWVNALTIAGTLAGIVLIVRPPFLFGGGTGEGYSAVGPVLACTATVVTSITYVSLRQLRDVHYSATVSVFSLTAVPLSMIVWLTVGDRSLPTTALPWLLVLAVGVLSFLVQMCFTKACQLELAGPVAVARTTDILYAVVWQVVWFDQVPGMYSFIGMALVVISVLLVAARKWYEARHTQEKKPTEGD</sequence>
<feature type="transmembrane region" description="Helical" evidence="5">
    <location>
        <begin position="355"/>
        <end position="373"/>
    </location>
</feature>
<feature type="transmembrane region" description="Helical" evidence="5">
    <location>
        <begin position="239"/>
        <end position="259"/>
    </location>
</feature>
<feature type="transmembrane region" description="Helical" evidence="5">
    <location>
        <begin position="124"/>
        <end position="143"/>
    </location>
</feature>
<keyword evidence="8" id="KW-1185">Reference proteome</keyword>
<protein>
    <submittedName>
        <fullName evidence="7">Solute carrier family 35 member G1</fullName>
    </submittedName>
</protein>
<dbReference type="PANTHER" id="PTHR22911">
    <property type="entry name" value="ACYL-MALONYL CONDENSING ENZYME-RELATED"/>
    <property type="match status" value="1"/>
</dbReference>
<comment type="subcellular location">
    <subcellularLocation>
        <location evidence="1">Membrane</location>
        <topology evidence="1">Multi-pass membrane protein</topology>
    </subcellularLocation>
</comment>
<evidence type="ECO:0000259" key="6">
    <source>
        <dbReference type="Pfam" id="PF00892"/>
    </source>
</evidence>
<feature type="transmembrane region" description="Helical" evidence="5">
    <location>
        <begin position="301"/>
        <end position="319"/>
    </location>
</feature>
<evidence type="ECO:0000256" key="4">
    <source>
        <dbReference type="ARBA" id="ARBA00023136"/>
    </source>
</evidence>
<keyword evidence="3 5" id="KW-1133">Transmembrane helix</keyword>
<dbReference type="Pfam" id="PF00892">
    <property type="entry name" value="EamA"/>
    <property type="match status" value="2"/>
</dbReference>
<proteinExistence type="predicted"/>